<organism evidence="1 2">
    <name type="scientific">Paralabilibaculum antarcticum</name>
    <dbReference type="NCBI Taxonomy" id="2912572"/>
    <lineage>
        <taxon>Bacteria</taxon>
        <taxon>Pseudomonadati</taxon>
        <taxon>Bacteroidota</taxon>
        <taxon>Bacteroidia</taxon>
        <taxon>Marinilabiliales</taxon>
        <taxon>Marinifilaceae</taxon>
        <taxon>Paralabilibaculum</taxon>
    </lineage>
</organism>
<evidence type="ECO:0000313" key="2">
    <source>
        <dbReference type="Proteomes" id="UP001528920"/>
    </source>
</evidence>
<proteinExistence type="predicted"/>
<dbReference type="InterPro" id="IPR017946">
    <property type="entry name" value="PLC-like_Pdiesterase_TIM-brl"/>
</dbReference>
<evidence type="ECO:0000313" key="1">
    <source>
        <dbReference type="EMBL" id="MDE5417375.1"/>
    </source>
</evidence>
<dbReference type="Gene3D" id="3.20.20.190">
    <property type="entry name" value="Phosphatidylinositol (PI) phosphodiesterase"/>
    <property type="match status" value="1"/>
</dbReference>
<dbReference type="EMBL" id="JAKJSC010000001">
    <property type="protein sequence ID" value="MDE5417375.1"/>
    <property type="molecule type" value="Genomic_DNA"/>
</dbReference>
<dbReference type="PROSITE" id="PS50007">
    <property type="entry name" value="PIPLC_X_DOMAIN"/>
    <property type="match status" value="1"/>
</dbReference>
<comment type="caution">
    <text evidence="1">The sequence shown here is derived from an EMBL/GenBank/DDBJ whole genome shotgun (WGS) entry which is preliminary data.</text>
</comment>
<dbReference type="PROSITE" id="PS51257">
    <property type="entry name" value="PROKAR_LIPOPROTEIN"/>
    <property type="match status" value="1"/>
</dbReference>
<protein>
    <submittedName>
        <fullName evidence="1">Phosphatidylinositol-specific phospholipase C1-like protein</fullName>
    </submittedName>
</protein>
<dbReference type="SUPFAM" id="SSF51695">
    <property type="entry name" value="PLC-like phosphodiesterases"/>
    <property type="match status" value="1"/>
</dbReference>
<dbReference type="RefSeq" id="WP_275108714.1">
    <property type="nucleotide sequence ID" value="NZ_JAKJSC010000001.1"/>
</dbReference>
<gene>
    <name evidence="1" type="ORF">L3049_05080</name>
</gene>
<accession>A0ABT5VQ53</accession>
<dbReference type="CDD" id="cd08589">
    <property type="entry name" value="PI-PLCc_SaPLC1_like"/>
    <property type="match status" value="1"/>
</dbReference>
<reference evidence="1 2" key="1">
    <citation type="submission" date="2022-01" db="EMBL/GenBank/DDBJ databases">
        <title>Labilibaculum sp. nov, a marine bacterium isolated from Antarctica.</title>
        <authorList>
            <person name="Dai W."/>
        </authorList>
    </citation>
    <scope>NUCLEOTIDE SEQUENCE [LARGE SCALE GENOMIC DNA]</scope>
    <source>
        <strain evidence="1 2">DW002</strain>
    </source>
</reference>
<dbReference type="Proteomes" id="UP001528920">
    <property type="component" value="Unassembled WGS sequence"/>
</dbReference>
<dbReference type="Pfam" id="PF16670">
    <property type="entry name" value="PI-PLC-C1"/>
    <property type="match status" value="1"/>
</dbReference>
<keyword evidence="2" id="KW-1185">Reference proteome</keyword>
<name>A0ABT5VQ53_9BACT</name>
<dbReference type="InterPro" id="IPR032075">
    <property type="entry name" value="PI-PLC-C1"/>
</dbReference>
<sequence length="358" mass="41279">MKNRILLALGILLTVSACNKTEIRLNEIQVIGSHNSYKIPIEKALWDYIYQMDSTKATSLQYGHISIKKQLELGLRNVELDVFYDPQGGHFLNPKGLELIRESGFEPKEYDAEQKLAESGLKMFHIQDIDFRSHHLLFKDGLNMMKQWSNQNPNHTPVFVLMNTKDQKVEGTLDPLPFTKEALDSLDMEIRSVFSNEQLITPDLVRGNFENLETAILTNGWPRLEELKGRFLFVLDEKEEKISSYLEGHPSLKGRVLFVNSPEGNPEAAFRIINNPIRDFNHIKELVEKGYLVRTRADAGTKESRTKDYTKFEKAKESGAQVISTDYYIPTNLYKSDFKISFENNSYERIKLVNHDTK</sequence>